<sequence>MTAVASGGRVVEPWPVRADADDWLYDNRVELRQRLTEIGVVHLRGLGLDAPERFAAAVEALVRPCPRREPFAPRPHLGGPVYGPPAWPSYRDMCPHNEQSHALVFPGTLLLAHPPGAAATGRTLLADGVEALSRLPSRVRDAFVTRGWMLVRNFRPYVGMGWRQAFGVETVAEVEAYCAGQSIGYEWLPDGTLRTRQARASTFVHPVTGATAWFNQIAFLSEWSLQPEEREVLVGAYGRTGLPFNTFFGDGEPVPAEDLAAVQEAIDASTFDLSWTPGDLVLVDNVRMGHGRTAHDGTWPLWEAQGDPIPAVDFA</sequence>
<keyword evidence="4" id="KW-0045">Antibiotic biosynthesis</keyword>
<proteinExistence type="predicted"/>
<evidence type="ECO:0000259" key="5">
    <source>
        <dbReference type="Pfam" id="PF02668"/>
    </source>
</evidence>
<dbReference type="AlphaFoldDB" id="A0A097CRR7"/>
<feature type="domain" description="TauD/TfdA-like" evidence="5">
    <location>
        <begin position="19"/>
        <end position="297"/>
    </location>
</feature>
<accession>A0A097CRR7</accession>
<dbReference type="PANTHER" id="PTHR10696">
    <property type="entry name" value="GAMMA-BUTYROBETAINE HYDROXYLASE-RELATED"/>
    <property type="match status" value="1"/>
</dbReference>
<keyword evidence="2" id="KW-0560">Oxidoreductase</keyword>
<evidence type="ECO:0000256" key="2">
    <source>
        <dbReference type="ARBA" id="ARBA00023002"/>
    </source>
</evidence>
<dbReference type="PANTHER" id="PTHR10696:SF56">
    <property type="entry name" value="TAUD_TFDA-LIKE DOMAIN-CONTAINING PROTEIN"/>
    <property type="match status" value="1"/>
</dbReference>
<dbReference type="EMBL" id="KF826639">
    <property type="protein sequence ID" value="AIS85356.1"/>
    <property type="molecule type" value="Genomic_DNA"/>
</dbReference>
<dbReference type="GO" id="GO:0016491">
    <property type="term" value="F:oxidoreductase activity"/>
    <property type="evidence" value="ECO:0007669"/>
    <property type="project" value="UniProtKB-KW"/>
</dbReference>
<dbReference type="Pfam" id="PF02668">
    <property type="entry name" value="TauD"/>
    <property type="match status" value="1"/>
</dbReference>
<evidence type="ECO:0000313" key="6">
    <source>
        <dbReference type="EMBL" id="AIS85356.1"/>
    </source>
</evidence>
<dbReference type="Gene3D" id="3.60.130.10">
    <property type="entry name" value="Clavaminate synthase-like"/>
    <property type="match status" value="1"/>
</dbReference>
<dbReference type="SUPFAM" id="SSF51197">
    <property type="entry name" value="Clavaminate synthase-like"/>
    <property type="match status" value="1"/>
</dbReference>
<name>A0A097CRR7_9ACTN</name>
<organism evidence="6">
    <name type="scientific">Verrucosispora sp. MS100047</name>
    <dbReference type="NCBI Taxonomy" id="1410949"/>
    <lineage>
        <taxon>Bacteria</taxon>
        <taxon>Bacillati</taxon>
        <taxon>Actinomycetota</taxon>
        <taxon>Actinomycetes</taxon>
        <taxon>Micromonosporales</taxon>
        <taxon>Micromonosporaceae</taxon>
        <taxon>Micromonospora</taxon>
    </lineage>
</organism>
<protein>
    <submittedName>
        <fullName evidence="6">SyrP-like protein</fullName>
    </submittedName>
</protein>
<keyword evidence="3" id="KW-0408">Iron</keyword>
<reference evidence="6" key="1">
    <citation type="journal article" date="2016" name="Appl. Microbiol. Biotechnol.">
        <title>Anti-MRSA and anti-TB metabolites from marine-derived Verrucosispora sp. MS100047.</title>
        <authorList>
            <person name="Huang P."/>
            <person name="Xie F."/>
            <person name="Ren B."/>
            <person name="Wang Q."/>
            <person name="Wang J."/>
            <person name="Wang Q."/>
            <person name="Abdel-Mageed W.M."/>
            <person name="Liu M."/>
            <person name="Han J."/>
            <person name="Oyeleye A."/>
            <person name="Shen J."/>
            <person name="Song F."/>
            <person name="Dai H."/>
            <person name="Liu X."/>
            <person name="Zhang L."/>
        </authorList>
    </citation>
    <scope>NUCLEOTIDE SEQUENCE</scope>
    <source>
        <strain evidence="6">MS100047</strain>
    </source>
</reference>
<evidence type="ECO:0000256" key="1">
    <source>
        <dbReference type="ARBA" id="ARBA00001954"/>
    </source>
</evidence>
<dbReference type="InterPro" id="IPR050411">
    <property type="entry name" value="AlphaKG_dependent_hydroxylases"/>
</dbReference>
<dbReference type="InterPro" id="IPR042098">
    <property type="entry name" value="TauD-like_sf"/>
</dbReference>
<evidence type="ECO:0000256" key="3">
    <source>
        <dbReference type="ARBA" id="ARBA00023004"/>
    </source>
</evidence>
<dbReference type="GO" id="GO:0017000">
    <property type="term" value="P:antibiotic biosynthetic process"/>
    <property type="evidence" value="ECO:0007669"/>
    <property type="project" value="UniProtKB-KW"/>
</dbReference>
<dbReference type="InterPro" id="IPR003819">
    <property type="entry name" value="TauD/TfdA-like"/>
</dbReference>
<comment type="cofactor">
    <cofactor evidence="1">
        <name>Fe(2+)</name>
        <dbReference type="ChEBI" id="CHEBI:29033"/>
    </cofactor>
</comment>
<gene>
    <name evidence="6" type="ORF">VASRM7_118</name>
</gene>
<evidence type="ECO:0000256" key="4">
    <source>
        <dbReference type="ARBA" id="ARBA00023194"/>
    </source>
</evidence>